<sequence length="299" mass="32009">MGDVTESPYRLAWRVTEPLHAMIYFVPEAPERYARFGIRPMDGYFASRGAAFGPVGPEVVAATFYNFNPARVARALPAVWSKASPQQVLAARLEAADAALTRGLGAEVVTGPEVAEAAGLARRAAEKAATLPHGRPLFAAHAALPWPDRPHLVLFHAQTLLREFRGDGHVAALLANGISGLDAIVMHEASGASPAGFLRGSRGWSDEQWAQAEDDLRRSGLLDAGGKLTEAGVALRAHVEDRTDQVAEVAYRAIGEDGCRRLAELTRPLSRAVVKGGLLNPMSLITHSSRPNHLPEGNQ</sequence>
<name>A0A1I2DB32_9ACTN</name>
<evidence type="ECO:0000313" key="2">
    <source>
        <dbReference type="Proteomes" id="UP000199645"/>
    </source>
</evidence>
<dbReference type="STRING" id="35752.SAMN05421541_103526"/>
<accession>A0A1I2DB32</accession>
<organism evidence="1 2">
    <name type="scientific">Actinoplanes philippinensis</name>
    <dbReference type="NCBI Taxonomy" id="35752"/>
    <lineage>
        <taxon>Bacteria</taxon>
        <taxon>Bacillati</taxon>
        <taxon>Actinomycetota</taxon>
        <taxon>Actinomycetes</taxon>
        <taxon>Micromonosporales</taxon>
        <taxon>Micromonosporaceae</taxon>
        <taxon>Actinoplanes</taxon>
    </lineage>
</organism>
<dbReference type="NCBIfam" id="NF047719">
    <property type="entry name" value="SCO6745_fam_HTH"/>
    <property type="match status" value="1"/>
</dbReference>
<reference evidence="1 2" key="1">
    <citation type="submission" date="2016-10" db="EMBL/GenBank/DDBJ databases">
        <authorList>
            <person name="de Groot N.N."/>
        </authorList>
    </citation>
    <scope>NUCLEOTIDE SEQUENCE [LARGE SCALE GENOMIC DNA]</scope>
    <source>
        <strain evidence="1 2">DSM 43019</strain>
    </source>
</reference>
<evidence type="ECO:0000313" key="1">
    <source>
        <dbReference type="EMBL" id="SFE77762.1"/>
    </source>
</evidence>
<keyword evidence="2" id="KW-1185">Reference proteome</keyword>
<gene>
    <name evidence="1" type="ORF">SAMN05421541_103526</name>
</gene>
<protein>
    <recommendedName>
        <fullName evidence="3">SalK</fullName>
    </recommendedName>
</protein>
<evidence type="ECO:0008006" key="3">
    <source>
        <dbReference type="Google" id="ProtNLM"/>
    </source>
</evidence>
<dbReference type="InterPro" id="IPR054058">
    <property type="entry name" value="HTH_67"/>
</dbReference>
<dbReference type="AlphaFoldDB" id="A0A1I2DB32"/>
<dbReference type="EMBL" id="FONV01000003">
    <property type="protein sequence ID" value="SFE77762.1"/>
    <property type="molecule type" value="Genomic_DNA"/>
</dbReference>
<dbReference type="RefSeq" id="WP_239143210.1">
    <property type="nucleotide sequence ID" value="NZ_BOMT01000003.1"/>
</dbReference>
<dbReference type="Pfam" id="PF21863">
    <property type="entry name" value="HTH_67"/>
    <property type="match status" value="1"/>
</dbReference>
<dbReference type="Proteomes" id="UP000199645">
    <property type="component" value="Unassembled WGS sequence"/>
</dbReference>
<proteinExistence type="predicted"/>